<dbReference type="GO" id="GO:0005737">
    <property type="term" value="C:cytoplasm"/>
    <property type="evidence" value="ECO:0007669"/>
    <property type="project" value="TreeGrafter"/>
</dbReference>
<dbReference type="InterPro" id="IPR029057">
    <property type="entry name" value="PRTase-like"/>
</dbReference>
<evidence type="ECO:0000256" key="5">
    <source>
        <dbReference type="ARBA" id="ARBA00022741"/>
    </source>
</evidence>
<evidence type="ECO:0000313" key="12">
    <source>
        <dbReference type="Proteomes" id="UP000070250"/>
    </source>
</evidence>
<accession>A0A127FDD9</accession>
<dbReference type="KEGG" id="sdf:ACG33_15120"/>
<dbReference type="Pfam" id="PF14572">
    <property type="entry name" value="Pribosyl_synth"/>
    <property type="match status" value="1"/>
</dbReference>
<evidence type="ECO:0000256" key="9">
    <source>
        <dbReference type="ARBA" id="ARBA00049535"/>
    </source>
</evidence>
<dbReference type="PANTHER" id="PTHR10210">
    <property type="entry name" value="RIBOSE-PHOSPHATE DIPHOSPHOKINASE FAMILY MEMBER"/>
    <property type="match status" value="1"/>
</dbReference>
<dbReference type="InterPro" id="IPR029099">
    <property type="entry name" value="Pribosyltran_N"/>
</dbReference>
<evidence type="ECO:0000256" key="4">
    <source>
        <dbReference type="ARBA" id="ARBA00022727"/>
    </source>
</evidence>
<organism evidence="11 12">
    <name type="scientific">Steroidobacter denitrificans</name>
    <dbReference type="NCBI Taxonomy" id="465721"/>
    <lineage>
        <taxon>Bacteria</taxon>
        <taxon>Pseudomonadati</taxon>
        <taxon>Pseudomonadota</taxon>
        <taxon>Gammaproteobacteria</taxon>
        <taxon>Steroidobacterales</taxon>
        <taxon>Steroidobacteraceae</taxon>
        <taxon>Steroidobacter</taxon>
    </lineage>
</organism>
<protein>
    <recommendedName>
        <fullName evidence="1">ribose-phosphate diphosphokinase</fullName>
        <ecNumber evidence="1">2.7.6.1</ecNumber>
    </recommendedName>
</protein>
<dbReference type="InterPro" id="IPR005946">
    <property type="entry name" value="Rib-P_diPkinase"/>
</dbReference>
<dbReference type="InterPro" id="IPR000836">
    <property type="entry name" value="PRTase_dom"/>
</dbReference>
<keyword evidence="5" id="KW-0547">Nucleotide-binding</keyword>
<feature type="domain" description="Ribose-phosphate pyrophosphokinase N-terminal" evidence="10">
    <location>
        <begin position="1"/>
        <end position="121"/>
    </location>
</feature>
<keyword evidence="4" id="KW-0545">Nucleotide biosynthesis</keyword>
<dbReference type="FunFam" id="3.40.50.2020:FF:000007">
    <property type="entry name" value="Ribose-phosphate pyrophosphokinase"/>
    <property type="match status" value="1"/>
</dbReference>
<dbReference type="RefSeq" id="WP_066922443.1">
    <property type="nucleotide sequence ID" value="NZ_CP011971.1"/>
</dbReference>
<keyword evidence="2" id="KW-0808">Transferase</keyword>
<dbReference type="EMBL" id="CP011971">
    <property type="protein sequence ID" value="AMN48404.1"/>
    <property type="molecule type" value="Genomic_DNA"/>
</dbReference>
<keyword evidence="3" id="KW-0479">Metal-binding</keyword>
<dbReference type="STRING" id="465721.ACG33_15120"/>
<evidence type="ECO:0000256" key="7">
    <source>
        <dbReference type="ARBA" id="ARBA00022840"/>
    </source>
</evidence>
<dbReference type="Proteomes" id="UP000070250">
    <property type="component" value="Chromosome"/>
</dbReference>
<comment type="catalytic activity">
    <reaction evidence="9">
        <text>D-ribose 5-phosphate + ATP = 5-phospho-alpha-D-ribose 1-diphosphate + AMP + H(+)</text>
        <dbReference type="Rhea" id="RHEA:15609"/>
        <dbReference type="ChEBI" id="CHEBI:15378"/>
        <dbReference type="ChEBI" id="CHEBI:30616"/>
        <dbReference type="ChEBI" id="CHEBI:58017"/>
        <dbReference type="ChEBI" id="CHEBI:78346"/>
        <dbReference type="ChEBI" id="CHEBI:456215"/>
        <dbReference type="EC" id="2.7.6.1"/>
    </reaction>
</comment>
<dbReference type="GO" id="GO:0005524">
    <property type="term" value="F:ATP binding"/>
    <property type="evidence" value="ECO:0007669"/>
    <property type="project" value="UniProtKB-KW"/>
</dbReference>
<proteinExistence type="predicted"/>
<keyword evidence="6 11" id="KW-0418">Kinase</keyword>
<dbReference type="PATRIC" id="fig|465721.4.peg.3231"/>
<sequence length="331" mass="35757">MKIFALNTSREFGAAIAATVGIELTAHEEREFEDGEFKVRTLESVRNERVFVCQTLHGDATQSTNDKLCRLLFFIGALKDAAAADVTVVVPYLAYARKDRRTKPRDPVTTRYLAALFEAVGLDAIVTMDVHNIAAFENAFRCRKEHLEAAPLIVRHFHHRIEIGRRIVVLAPDAGGVKRAKAFAELFADSAGRAVELAFMEKQRSEGHVTGSAFAGDVCAAAVIIVDDLASTGTTLARAARMCRERGAAEVYAAVTHGIFGFGAAEALGSTDIDGIVTTDTIGDVCRRCPALAPKLAVLETAPLFAEAVRRMAHLSCSHDNLVPTKLPTHG</sequence>
<dbReference type="GO" id="GO:0006164">
    <property type="term" value="P:purine nucleotide biosynthetic process"/>
    <property type="evidence" value="ECO:0007669"/>
    <property type="project" value="TreeGrafter"/>
</dbReference>
<dbReference type="OrthoDB" id="324294at2"/>
<evidence type="ECO:0000313" key="11">
    <source>
        <dbReference type="EMBL" id="AMN48404.1"/>
    </source>
</evidence>
<gene>
    <name evidence="11" type="ORF">ACG33_15120</name>
</gene>
<dbReference type="SUPFAM" id="SSF53271">
    <property type="entry name" value="PRTase-like"/>
    <property type="match status" value="2"/>
</dbReference>
<dbReference type="NCBIfam" id="TIGR01251">
    <property type="entry name" value="ribP_PPkin"/>
    <property type="match status" value="1"/>
</dbReference>
<dbReference type="GO" id="GO:0000287">
    <property type="term" value="F:magnesium ion binding"/>
    <property type="evidence" value="ECO:0007669"/>
    <property type="project" value="InterPro"/>
</dbReference>
<dbReference type="GO" id="GO:0004749">
    <property type="term" value="F:ribose phosphate diphosphokinase activity"/>
    <property type="evidence" value="ECO:0007669"/>
    <property type="project" value="UniProtKB-EC"/>
</dbReference>
<evidence type="ECO:0000256" key="3">
    <source>
        <dbReference type="ARBA" id="ARBA00022723"/>
    </source>
</evidence>
<keyword evidence="12" id="KW-1185">Reference proteome</keyword>
<name>A0A127FDD9_STEDE</name>
<dbReference type="PANTHER" id="PTHR10210:SF32">
    <property type="entry name" value="RIBOSE-PHOSPHATE PYROPHOSPHOKINASE 2"/>
    <property type="match status" value="1"/>
</dbReference>
<dbReference type="AlphaFoldDB" id="A0A127FDD9"/>
<reference evidence="11 12" key="1">
    <citation type="submission" date="2015-06" db="EMBL/GenBank/DDBJ databases">
        <title>A Comprehensive Approach to Explore the Metabolic and Phylogenetic Diversity of Bacterial Steroid Degradation in the Environment: Testosterone as an Example.</title>
        <authorList>
            <person name="Yang F.-C."/>
            <person name="Chen Y.-L."/>
            <person name="Yu C.-P."/>
            <person name="Tang S.-L."/>
            <person name="Wang P.-H."/>
            <person name="Ismail W."/>
            <person name="Wang C.-H."/>
            <person name="Yang C.-Y."/>
            <person name="Chiang Y.-R."/>
        </authorList>
    </citation>
    <scope>NUCLEOTIDE SEQUENCE [LARGE SCALE GENOMIC DNA]</scope>
    <source>
        <strain evidence="11 12">DSM 18526</strain>
    </source>
</reference>
<keyword evidence="7" id="KW-0067">ATP-binding</keyword>
<dbReference type="Gene3D" id="3.40.50.2020">
    <property type="match status" value="2"/>
</dbReference>
<evidence type="ECO:0000256" key="2">
    <source>
        <dbReference type="ARBA" id="ARBA00022679"/>
    </source>
</evidence>
<dbReference type="GO" id="GO:0006015">
    <property type="term" value="P:5-phosphoribose 1-diphosphate biosynthetic process"/>
    <property type="evidence" value="ECO:0007669"/>
    <property type="project" value="TreeGrafter"/>
</dbReference>
<evidence type="ECO:0000256" key="1">
    <source>
        <dbReference type="ARBA" id="ARBA00013247"/>
    </source>
</evidence>
<evidence type="ECO:0000256" key="6">
    <source>
        <dbReference type="ARBA" id="ARBA00022777"/>
    </source>
</evidence>
<evidence type="ECO:0000256" key="8">
    <source>
        <dbReference type="ARBA" id="ARBA00022842"/>
    </source>
</evidence>
<dbReference type="GO" id="GO:0002189">
    <property type="term" value="C:ribose phosphate diphosphokinase complex"/>
    <property type="evidence" value="ECO:0007669"/>
    <property type="project" value="TreeGrafter"/>
</dbReference>
<dbReference type="SMART" id="SM01400">
    <property type="entry name" value="Pribosyltran_N"/>
    <property type="match status" value="1"/>
</dbReference>
<dbReference type="EC" id="2.7.6.1" evidence="1"/>
<keyword evidence="8" id="KW-0460">Magnesium</keyword>
<dbReference type="CDD" id="cd06223">
    <property type="entry name" value="PRTases_typeI"/>
    <property type="match status" value="1"/>
</dbReference>
<dbReference type="GO" id="GO:0016301">
    <property type="term" value="F:kinase activity"/>
    <property type="evidence" value="ECO:0007669"/>
    <property type="project" value="UniProtKB-KW"/>
</dbReference>
<evidence type="ECO:0000259" key="10">
    <source>
        <dbReference type="Pfam" id="PF13793"/>
    </source>
</evidence>
<dbReference type="Pfam" id="PF13793">
    <property type="entry name" value="Pribosyltran_N"/>
    <property type="match status" value="1"/>
</dbReference>